<protein>
    <submittedName>
        <fullName evidence="6">Vac14-like protein</fullName>
    </submittedName>
</protein>
<keyword evidence="3" id="KW-0472">Membrane</keyword>
<dbReference type="SUPFAM" id="SSF48403">
    <property type="entry name" value="Ankyrin repeat"/>
    <property type="match status" value="1"/>
</dbReference>
<dbReference type="InterPro" id="IPR021841">
    <property type="entry name" value="VAC14_Fig4p-bd"/>
</dbReference>
<evidence type="ECO:0000256" key="2">
    <source>
        <dbReference type="ARBA" id="ARBA00022737"/>
    </source>
</evidence>
<dbReference type="PANTHER" id="PTHR16023:SF0">
    <property type="entry name" value="PROTEIN VAC14 HOMOLOG"/>
    <property type="match status" value="1"/>
</dbReference>
<dbReference type="InterPro" id="IPR036770">
    <property type="entry name" value="Ankyrin_rpt-contain_sf"/>
</dbReference>
<sequence>MTFNLLSQLTDSLTNKEDEDEGSPVDDVGVETDDENLRLQLLEANDNPELIKSLYGLLMILPQFEAFKLLRYRLECIPHINLSFVSDSGPDLSEELLRALRFEDPPKINHWLNQIVPIHNIPIHEACRAGLKSFVIKWIDSTTNFNNNGITPLMLATQRRHTHVVRMLLKPGADPNIITYESGQPLTALSIESNVMEILILLVWLV</sequence>
<keyword evidence="4" id="KW-0040">ANK repeat</keyword>
<dbReference type="Pfam" id="PF11916">
    <property type="entry name" value="Vac14_Fig4_bd"/>
    <property type="match status" value="1"/>
</dbReference>
<name>A0AAV3YRT3_9GAST</name>
<evidence type="ECO:0000256" key="1">
    <source>
        <dbReference type="ARBA" id="ARBA00004308"/>
    </source>
</evidence>
<dbReference type="InterPro" id="IPR026825">
    <property type="entry name" value="Vac14"/>
</dbReference>
<dbReference type="PROSITE" id="PS50088">
    <property type="entry name" value="ANK_REPEAT"/>
    <property type="match status" value="1"/>
</dbReference>
<dbReference type="Pfam" id="PF12796">
    <property type="entry name" value="Ank_2"/>
    <property type="match status" value="1"/>
</dbReference>
<feature type="domain" description="Vacuolar protein 14 C-terminal Fig4-binding" evidence="5">
    <location>
        <begin position="36"/>
        <end position="77"/>
    </location>
</feature>
<gene>
    <name evidence="6" type="ORF">PoB_001170200</name>
</gene>
<dbReference type="GO" id="GO:0070772">
    <property type="term" value="C:PAS complex"/>
    <property type="evidence" value="ECO:0007669"/>
    <property type="project" value="InterPro"/>
</dbReference>
<dbReference type="GO" id="GO:0010008">
    <property type="term" value="C:endosome membrane"/>
    <property type="evidence" value="ECO:0007669"/>
    <property type="project" value="TreeGrafter"/>
</dbReference>
<evidence type="ECO:0000256" key="3">
    <source>
        <dbReference type="ARBA" id="ARBA00023136"/>
    </source>
</evidence>
<comment type="caution">
    <text evidence="6">The sequence shown here is derived from an EMBL/GenBank/DDBJ whole genome shotgun (WGS) entry which is preliminary data.</text>
</comment>
<proteinExistence type="predicted"/>
<dbReference type="AlphaFoldDB" id="A0AAV3YRT3"/>
<comment type="subcellular location">
    <subcellularLocation>
        <location evidence="1">Endomembrane system</location>
    </subcellularLocation>
</comment>
<dbReference type="PANTHER" id="PTHR16023">
    <property type="entry name" value="TAX1 BINDING PROTEIN-RELATED"/>
    <property type="match status" value="1"/>
</dbReference>
<evidence type="ECO:0000259" key="5">
    <source>
        <dbReference type="Pfam" id="PF11916"/>
    </source>
</evidence>
<feature type="repeat" description="ANK" evidence="4">
    <location>
        <begin position="148"/>
        <end position="180"/>
    </location>
</feature>
<dbReference type="SMART" id="SM00248">
    <property type="entry name" value="ANK"/>
    <property type="match status" value="2"/>
</dbReference>
<dbReference type="Gene3D" id="1.25.40.20">
    <property type="entry name" value="Ankyrin repeat-containing domain"/>
    <property type="match status" value="1"/>
</dbReference>
<keyword evidence="7" id="KW-1185">Reference proteome</keyword>
<dbReference type="EMBL" id="BLXT01001388">
    <property type="protein sequence ID" value="GFN85196.1"/>
    <property type="molecule type" value="Genomic_DNA"/>
</dbReference>
<evidence type="ECO:0000313" key="6">
    <source>
        <dbReference type="EMBL" id="GFN85196.1"/>
    </source>
</evidence>
<keyword evidence="2" id="KW-0677">Repeat</keyword>
<dbReference type="PROSITE" id="PS50297">
    <property type="entry name" value="ANK_REP_REGION"/>
    <property type="match status" value="1"/>
</dbReference>
<dbReference type="InterPro" id="IPR002110">
    <property type="entry name" value="Ankyrin_rpt"/>
</dbReference>
<organism evidence="6 7">
    <name type="scientific">Plakobranchus ocellatus</name>
    <dbReference type="NCBI Taxonomy" id="259542"/>
    <lineage>
        <taxon>Eukaryota</taxon>
        <taxon>Metazoa</taxon>
        <taxon>Spiralia</taxon>
        <taxon>Lophotrochozoa</taxon>
        <taxon>Mollusca</taxon>
        <taxon>Gastropoda</taxon>
        <taxon>Heterobranchia</taxon>
        <taxon>Euthyneura</taxon>
        <taxon>Panpulmonata</taxon>
        <taxon>Sacoglossa</taxon>
        <taxon>Placobranchoidea</taxon>
        <taxon>Plakobranchidae</taxon>
        <taxon>Plakobranchus</taxon>
    </lineage>
</organism>
<dbReference type="Proteomes" id="UP000735302">
    <property type="component" value="Unassembled WGS sequence"/>
</dbReference>
<reference evidence="6 7" key="1">
    <citation type="journal article" date="2021" name="Elife">
        <title>Chloroplast acquisition without the gene transfer in kleptoplastic sea slugs, Plakobranchus ocellatus.</title>
        <authorList>
            <person name="Maeda T."/>
            <person name="Takahashi S."/>
            <person name="Yoshida T."/>
            <person name="Shimamura S."/>
            <person name="Takaki Y."/>
            <person name="Nagai Y."/>
            <person name="Toyoda A."/>
            <person name="Suzuki Y."/>
            <person name="Arimoto A."/>
            <person name="Ishii H."/>
            <person name="Satoh N."/>
            <person name="Nishiyama T."/>
            <person name="Hasebe M."/>
            <person name="Maruyama T."/>
            <person name="Minagawa J."/>
            <person name="Obokata J."/>
            <person name="Shigenobu S."/>
        </authorList>
    </citation>
    <scope>NUCLEOTIDE SEQUENCE [LARGE SCALE GENOMIC DNA]</scope>
</reference>
<accession>A0AAV3YRT3</accession>
<evidence type="ECO:0000313" key="7">
    <source>
        <dbReference type="Proteomes" id="UP000735302"/>
    </source>
</evidence>
<evidence type="ECO:0000256" key="4">
    <source>
        <dbReference type="PROSITE-ProRule" id="PRU00023"/>
    </source>
</evidence>
<dbReference type="GO" id="GO:0006661">
    <property type="term" value="P:phosphatidylinositol biosynthetic process"/>
    <property type="evidence" value="ECO:0007669"/>
    <property type="project" value="InterPro"/>
</dbReference>